<proteinExistence type="predicted"/>
<dbReference type="Proteomes" id="UP001177021">
    <property type="component" value="Unassembled WGS sequence"/>
</dbReference>
<keyword evidence="2" id="KW-1185">Reference proteome</keyword>
<reference evidence="1" key="1">
    <citation type="submission" date="2023-10" db="EMBL/GenBank/DDBJ databases">
        <authorList>
            <person name="Rodriguez Cubillos JULIANA M."/>
            <person name="De Vega J."/>
        </authorList>
    </citation>
    <scope>NUCLEOTIDE SEQUENCE</scope>
</reference>
<comment type="caution">
    <text evidence="1">The sequence shown here is derived from an EMBL/GenBank/DDBJ whole genome shotgun (WGS) entry which is preliminary data.</text>
</comment>
<organism evidence="1 2">
    <name type="scientific">Trifolium pratense</name>
    <name type="common">Red clover</name>
    <dbReference type="NCBI Taxonomy" id="57577"/>
    <lineage>
        <taxon>Eukaryota</taxon>
        <taxon>Viridiplantae</taxon>
        <taxon>Streptophyta</taxon>
        <taxon>Embryophyta</taxon>
        <taxon>Tracheophyta</taxon>
        <taxon>Spermatophyta</taxon>
        <taxon>Magnoliopsida</taxon>
        <taxon>eudicotyledons</taxon>
        <taxon>Gunneridae</taxon>
        <taxon>Pentapetalae</taxon>
        <taxon>rosids</taxon>
        <taxon>fabids</taxon>
        <taxon>Fabales</taxon>
        <taxon>Fabaceae</taxon>
        <taxon>Papilionoideae</taxon>
        <taxon>50 kb inversion clade</taxon>
        <taxon>NPAAA clade</taxon>
        <taxon>Hologalegina</taxon>
        <taxon>IRL clade</taxon>
        <taxon>Trifolieae</taxon>
        <taxon>Trifolium</taxon>
    </lineage>
</organism>
<gene>
    <name evidence="1" type="ORF">MILVUS5_LOCUS3390</name>
</gene>
<name>A0ACB0IIX0_TRIPR</name>
<evidence type="ECO:0000313" key="2">
    <source>
        <dbReference type="Proteomes" id="UP001177021"/>
    </source>
</evidence>
<protein>
    <submittedName>
        <fullName evidence="1">Uncharacterized protein</fullName>
    </submittedName>
</protein>
<sequence length="292" mass="33125">MTESKPETPLLTPSSRMLPDFKKSVKLKYMKLGYHYLITHGMYLFLSPLVVLIGVQLSSFSRKDIYDIWEHLQYNLVSVIICSTLLVFLSTLYFMTRLRPVYLVNFSCYKPEESRKCTKKMFMDHSRASEAVLSLPPNPSMKEARKEAEMVMFGAIDELFSKTSIKPKDIGILIVNCSLFCPTPSLSAMIINHYKLRGNIRSYNLGGMGCSAGIISIDLAKELLQVNPNSYALVVSMENITLNWYPGNDRSKLVSNCLFRMGGAAILLSNKSSDRRRSKYRFVGVVWLASFC</sequence>
<dbReference type="EMBL" id="CASHSV030000001">
    <property type="protein sequence ID" value="CAJ2631991.1"/>
    <property type="molecule type" value="Genomic_DNA"/>
</dbReference>
<evidence type="ECO:0000313" key="1">
    <source>
        <dbReference type="EMBL" id="CAJ2631991.1"/>
    </source>
</evidence>
<accession>A0ACB0IIX0</accession>